<dbReference type="PANTHER" id="PTHR13523:SF2">
    <property type="entry name" value="COILED-COIL-HELIX-COILED-COIL-HELIX DOMAIN CONTAINING 2, ISOFORM A-RELATED"/>
    <property type="match status" value="1"/>
</dbReference>
<dbReference type="GO" id="GO:0005739">
    <property type="term" value="C:mitochondrion"/>
    <property type="evidence" value="ECO:0007669"/>
    <property type="project" value="TreeGrafter"/>
</dbReference>
<gene>
    <name evidence="3" type="ORF">BCR33DRAFT_725224</name>
</gene>
<comment type="caution">
    <text evidence="3">The sequence shown here is derived from an EMBL/GenBank/DDBJ whole genome shotgun (WGS) entry which is preliminary data.</text>
</comment>
<sequence>MASTAAGVAVGSAVGHTLGAGLTSMFGGGGSSAPAPQAAAAPQSVAAPSQFANPCEADSRAFTACLEKSSNDIGACQFYLDMLKQCQANSKSF</sequence>
<dbReference type="AlphaFoldDB" id="A0A1Y2AZX1"/>
<name>A0A1Y2AZX1_9FUNG</name>
<dbReference type="STRING" id="329046.A0A1Y2AZX1"/>
<feature type="domain" description="CHCH" evidence="2">
    <location>
        <begin position="55"/>
        <end position="88"/>
    </location>
</feature>
<dbReference type="EMBL" id="MCGO01000097">
    <property type="protein sequence ID" value="ORY28112.1"/>
    <property type="molecule type" value="Genomic_DNA"/>
</dbReference>
<accession>A0A1Y2AZX1</accession>
<dbReference type="PANTHER" id="PTHR13523">
    <property type="entry name" value="COILED-COIL-HELIX-COILED-COIL-HELIX DOMAIN CONTAINING 2/NUR77"/>
    <property type="match status" value="1"/>
</dbReference>
<dbReference type="SUPFAM" id="SSF47072">
    <property type="entry name" value="Cysteine alpha-hairpin motif"/>
    <property type="match status" value="1"/>
</dbReference>
<evidence type="ECO:0000313" key="3">
    <source>
        <dbReference type="EMBL" id="ORY28112.1"/>
    </source>
</evidence>
<dbReference type="OrthoDB" id="1106148at2759"/>
<organism evidence="3 4">
    <name type="scientific">Rhizoclosmatium globosum</name>
    <dbReference type="NCBI Taxonomy" id="329046"/>
    <lineage>
        <taxon>Eukaryota</taxon>
        <taxon>Fungi</taxon>
        <taxon>Fungi incertae sedis</taxon>
        <taxon>Chytridiomycota</taxon>
        <taxon>Chytridiomycota incertae sedis</taxon>
        <taxon>Chytridiomycetes</taxon>
        <taxon>Chytridiales</taxon>
        <taxon>Chytriomycetaceae</taxon>
        <taxon>Rhizoclosmatium</taxon>
    </lineage>
</organism>
<dbReference type="InterPro" id="IPR055304">
    <property type="entry name" value="CHCHD2/10-like"/>
</dbReference>
<keyword evidence="1" id="KW-1015">Disulfide bond</keyword>
<dbReference type="InterPro" id="IPR010625">
    <property type="entry name" value="CHCH"/>
</dbReference>
<dbReference type="Pfam" id="PF06747">
    <property type="entry name" value="CHCH"/>
    <property type="match status" value="1"/>
</dbReference>
<protein>
    <recommendedName>
        <fullName evidence="2">CHCH domain-containing protein</fullName>
    </recommendedName>
</protein>
<dbReference type="GO" id="GO:0007005">
    <property type="term" value="P:mitochondrion organization"/>
    <property type="evidence" value="ECO:0007669"/>
    <property type="project" value="InterPro"/>
</dbReference>
<evidence type="ECO:0000313" key="4">
    <source>
        <dbReference type="Proteomes" id="UP000193642"/>
    </source>
</evidence>
<dbReference type="InterPro" id="IPR009069">
    <property type="entry name" value="Cys_alpha_HP_mot_SF"/>
</dbReference>
<proteinExistence type="predicted"/>
<evidence type="ECO:0000259" key="2">
    <source>
        <dbReference type="Pfam" id="PF06747"/>
    </source>
</evidence>
<keyword evidence="4" id="KW-1185">Reference proteome</keyword>
<dbReference type="GO" id="GO:0005634">
    <property type="term" value="C:nucleus"/>
    <property type="evidence" value="ECO:0007669"/>
    <property type="project" value="TreeGrafter"/>
</dbReference>
<dbReference type="Proteomes" id="UP000193642">
    <property type="component" value="Unassembled WGS sequence"/>
</dbReference>
<reference evidence="3 4" key="1">
    <citation type="submission" date="2016-07" db="EMBL/GenBank/DDBJ databases">
        <title>Pervasive Adenine N6-methylation of Active Genes in Fungi.</title>
        <authorList>
            <consortium name="DOE Joint Genome Institute"/>
            <person name="Mondo S.J."/>
            <person name="Dannebaum R.O."/>
            <person name="Kuo R.C."/>
            <person name="Labutti K."/>
            <person name="Haridas S."/>
            <person name="Kuo A."/>
            <person name="Salamov A."/>
            <person name="Ahrendt S.R."/>
            <person name="Lipzen A."/>
            <person name="Sullivan W."/>
            <person name="Andreopoulos W.B."/>
            <person name="Clum A."/>
            <person name="Lindquist E."/>
            <person name="Daum C."/>
            <person name="Ramamoorthy G.K."/>
            <person name="Gryganskyi A."/>
            <person name="Culley D."/>
            <person name="Magnuson J.K."/>
            <person name="James T.Y."/>
            <person name="O'Malley M.A."/>
            <person name="Stajich J.E."/>
            <person name="Spatafora J.W."/>
            <person name="Visel A."/>
            <person name="Grigoriev I.V."/>
        </authorList>
    </citation>
    <scope>NUCLEOTIDE SEQUENCE [LARGE SCALE GENOMIC DNA]</scope>
    <source>
        <strain evidence="3 4">JEL800</strain>
    </source>
</reference>
<evidence type="ECO:0000256" key="1">
    <source>
        <dbReference type="ARBA" id="ARBA00023157"/>
    </source>
</evidence>